<evidence type="ECO:0000313" key="2">
    <source>
        <dbReference type="Proteomes" id="UP000476820"/>
    </source>
</evidence>
<name>A0A0M1LDL1_CLOBO</name>
<dbReference type="Proteomes" id="UP000476820">
    <property type="component" value="Unassembled WGS sequence"/>
</dbReference>
<proteinExistence type="predicted"/>
<reference evidence="1 2" key="1">
    <citation type="submission" date="2019-04" db="EMBL/GenBank/DDBJ databases">
        <title>Genome sequencing of Clostridium botulinum Groups I-IV and Clostridium butyricum.</title>
        <authorList>
            <person name="Brunt J."/>
            <person name="Van Vliet A.H.M."/>
            <person name="Stringer S.C."/>
            <person name="Carter A.T."/>
            <person name="Peck M.W."/>
        </authorList>
    </citation>
    <scope>NUCLEOTIDE SEQUENCE [LARGE SCALE GENOMIC DNA]</scope>
    <source>
        <strain evidence="1 2">1605</strain>
    </source>
</reference>
<organism evidence="1 2">
    <name type="scientific">Clostridium botulinum</name>
    <dbReference type="NCBI Taxonomy" id="1491"/>
    <lineage>
        <taxon>Bacteria</taxon>
        <taxon>Bacillati</taxon>
        <taxon>Bacillota</taxon>
        <taxon>Clostridia</taxon>
        <taxon>Eubacteriales</taxon>
        <taxon>Clostridiaceae</taxon>
        <taxon>Clostridium</taxon>
    </lineage>
</organism>
<comment type="caution">
    <text evidence="1">The sequence shown here is derived from an EMBL/GenBank/DDBJ whole genome shotgun (WGS) entry which is preliminary data.</text>
</comment>
<accession>A0A0M1LDL1</accession>
<dbReference type="EMBL" id="SWOV01000076">
    <property type="protein sequence ID" value="NFF89499.1"/>
    <property type="molecule type" value="Genomic_DNA"/>
</dbReference>
<gene>
    <name evidence="1" type="ORF">FC774_16850</name>
</gene>
<dbReference type="RefSeq" id="WP_053532580.1">
    <property type="nucleotide sequence ID" value="NZ_LFPA01000160.1"/>
</dbReference>
<protein>
    <submittedName>
        <fullName evidence="1">Uncharacterized protein</fullName>
    </submittedName>
</protein>
<sequence length="198" mass="22943">MKKKRLILVAIIIILFSGLRLYLINKEKPQMRINFGYEHQLKVNDFTKKEKGKEPDYEINTNEGGYDNVLIANKQSLTTVIGLDTMFIIDDKITQSVKYINKIISSEVKLRGVEKFYYANSEDIKIILGIGDLELFTVLVNKLDFVGNETIYKAIIDEKSVSKINDDVRFNLILQTLSEKEQLFNINFKLNDGSMYWN</sequence>
<evidence type="ECO:0000313" key="1">
    <source>
        <dbReference type="EMBL" id="NFF89499.1"/>
    </source>
</evidence>
<dbReference type="AlphaFoldDB" id="A0A0M1LDL1"/>